<feature type="binding site" evidence="9">
    <location>
        <position position="207"/>
    </location>
    <ligand>
        <name>Zn(2+)</name>
        <dbReference type="ChEBI" id="CHEBI:29105"/>
        <label>1</label>
    </ligand>
</feature>
<dbReference type="PANTHER" id="PTHR42994">
    <property type="entry name" value="PEPTIDASE T"/>
    <property type="match status" value="1"/>
</dbReference>
<dbReference type="Proteomes" id="UP000515291">
    <property type="component" value="Chromosome"/>
</dbReference>
<dbReference type="InterPro" id="IPR011650">
    <property type="entry name" value="Peptidase_M20_dimer"/>
</dbReference>
<feature type="binding site" evidence="9">
    <location>
        <position position="87"/>
    </location>
    <ligand>
        <name>Zn(2+)</name>
        <dbReference type="ChEBI" id="CHEBI:29105"/>
        <label>1</label>
    </ligand>
</feature>
<keyword evidence="3 9" id="KW-0479">Metal-binding</keyword>
<evidence type="ECO:0000259" key="10">
    <source>
        <dbReference type="Pfam" id="PF07687"/>
    </source>
</evidence>
<dbReference type="EC" id="3.4.11.4" evidence="7"/>
<keyword evidence="5 9" id="KW-0862">Zinc</keyword>
<dbReference type="InterPro" id="IPR002933">
    <property type="entry name" value="Peptidase_M20"/>
</dbReference>
<dbReference type="InterPro" id="IPR010161">
    <property type="entry name" value="Peptidase_M20B"/>
</dbReference>
<accession>A0A7G6TVX1</accession>
<evidence type="ECO:0000256" key="1">
    <source>
        <dbReference type="ARBA" id="ARBA00009692"/>
    </source>
</evidence>
<dbReference type="Pfam" id="PF07687">
    <property type="entry name" value="M20_dimer"/>
    <property type="match status" value="1"/>
</dbReference>
<evidence type="ECO:0000256" key="9">
    <source>
        <dbReference type="PIRSR" id="PIRSR037215-2"/>
    </source>
</evidence>
<dbReference type="GO" id="GO:0008270">
    <property type="term" value="F:zinc ion binding"/>
    <property type="evidence" value="ECO:0007669"/>
    <property type="project" value="InterPro"/>
</dbReference>
<dbReference type="RefSeq" id="WP_184516151.1">
    <property type="nucleotide sequence ID" value="NZ_CP050292.1"/>
</dbReference>
<sequence>MTATPPFDFAHDVTACFLRYVVIDTQSDPASPTCPSTEKQKDLGRVLAQELRDLGLRDAHLDEHGYVYATIPATSDKKVPVICFCSHMDTSPDCSGKDVKPQIVKNYRGGDIVLPVDTTQVIRVADNPALKDQIGHDIITTDGTTLLGADNKAGLAEIMDAARFLVANPQIKHGTIKILFTPDEEIGRGVDKVDLTKLGADFAYTMDGETAGYVEDETFSADGAVITIEGVSAHPGFAKGKMEHAIKIAAAIVERLPKDTCSPETTDGKQGFLHPIGISGALEKATLSLIVRDFTDDGLAEKEALLQSIVDDVMTAYPHSTATLEIKQQYRNMKQVIDRYPQMVEYAVEAIQRAGLKPVRSSIRGGTDGSRLSFMGLPCPNIFAGEHAFHGRTEWVSVQDMEKAVQTIVHLAMIWEEKA</sequence>
<protein>
    <recommendedName>
        <fullName evidence="7">Peptidase T</fullName>
        <ecNumber evidence="7">3.4.11.4</ecNumber>
    </recommendedName>
</protein>
<dbReference type="GO" id="GO:0005829">
    <property type="term" value="C:cytosol"/>
    <property type="evidence" value="ECO:0007669"/>
    <property type="project" value="TreeGrafter"/>
</dbReference>
<keyword evidence="2" id="KW-0645">Protease</keyword>
<feature type="binding site" evidence="9">
    <location>
        <position position="150"/>
    </location>
    <ligand>
        <name>Zn(2+)</name>
        <dbReference type="ChEBI" id="CHEBI:29105"/>
        <label>1</label>
    </ligand>
</feature>
<dbReference type="AlphaFoldDB" id="A0A7G6TVX1"/>
<evidence type="ECO:0000313" key="11">
    <source>
        <dbReference type="EMBL" id="QND70903.1"/>
    </source>
</evidence>
<dbReference type="GO" id="GO:0045148">
    <property type="term" value="F:tripeptide aminopeptidase activity"/>
    <property type="evidence" value="ECO:0007669"/>
    <property type="project" value="UniProtKB-UniRule"/>
</dbReference>
<feature type="binding site" evidence="9">
    <location>
        <position position="390"/>
    </location>
    <ligand>
        <name>Zn(2+)</name>
        <dbReference type="ChEBI" id="CHEBI:29105"/>
        <label>2</label>
    </ligand>
</feature>
<dbReference type="PROSITE" id="PS00759">
    <property type="entry name" value="ARGE_DAPE_CPG2_2"/>
    <property type="match status" value="1"/>
</dbReference>
<dbReference type="PIRSF" id="PIRSF037215">
    <property type="entry name" value="Peptidase_M20B"/>
    <property type="match status" value="1"/>
</dbReference>
<dbReference type="GO" id="GO:0006518">
    <property type="term" value="P:peptide metabolic process"/>
    <property type="evidence" value="ECO:0007669"/>
    <property type="project" value="InterPro"/>
</dbReference>
<gene>
    <name evidence="11" type="primary">pepT</name>
    <name evidence="11" type="ORF">HB776_06380</name>
</gene>
<evidence type="ECO:0000256" key="7">
    <source>
        <dbReference type="NCBIfam" id="TIGR01882"/>
    </source>
</evidence>
<dbReference type="NCBIfam" id="NF003976">
    <property type="entry name" value="PRK05469.1"/>
    <property type="match status" value="1"/>
</dbReference>
<evidence type="ECO:0000313" key="12">
    <source>
        <dbReference type="Proteomes" id="UP000515291"/>
    </source>
</evidence>
<reference evidence="12" key="1">
    <citation type="journal article" date="2020" name="Mol. Plant Microbe">
        <title>Rhizobial microsymbionts of the narrowly endemic Oxytropis species growing in Kamchatka are characterized by significant genetic diversity and possess a set of genes that are associated with T3SS and T6SS secretion systems and can affect the development of symbiosis.</title>
        <authorList>
            <person name="Safronova V."/>
            <person name="Guro P."/>
            <person name="Sazanova A."/>
            <person name="Kuznetsova I."/>
            <person name="Belimov A."/>
            <person name="Yakubov V."/>
            <person name="Chirak E."/>
            <person name="Afonin A."/>
            <person name="Gogolev Y."/>
            <person name="Andronov E."/>
            <person name="Tikhonovich I."/>
        </authorList>
    </citation>
    <scope>NUCLEOTIDE SEQUENCE [LARGE SCALE GENOMIC DNA]</scope>
    <source>
        <strain evidence="12">581</strain>
    </source>
</reference>
<dbReference type="GO" id="GO:0006508">
    <property type="term" value="P:proteolysis"/>
    <property type="evidence" value="ECO:0007669"/>
    <property type="project" value="UniProtKB-UniRule"/>
</dbReference>
<dbReference type="EMBL" id="CP050292">
    <property type="protein sequence ID" value="QND70903.1"/>
    <property type="molecule type" value="Genomic_DNA"/>
</dbReference>
<dbReference type="InterPro" id="IPR036264">
    <property type="entry name" value="Bact_exopeptidase_dim_dom"/>
</dbReference>
<dbReference type="Gene3D" id="3.40.630.10">
    <property type="entry name" value="Zn peptidases"/>
    <property type="match status" value="1"/>
</dbReference>
<comment type="similarity">
    <text evidence="1">Belongs to the peptidase M20B family.</text>
</comment>
<dbReference type="PANTHER" id="PTHR42994:SF1">
    <property type="entry name" value="PEPTIDASE T"/>
    <property type="match status" value="1"/>
</dbReference>
<dbReference type="GO" id="GO:0008237">
    <property type="term" value="F:metallopeptidase activity"/>
    <property type="evidence" value="ECO:0007669"/>
    <property type="project" value="UniProtKB-KW"/>
</dbReference>
<evidence type="ECO:0000256" key="4">
    <source>
        <dbReference type="ARBA" id="ARBA00022801"/>
    </source>
</evidence>
<dbReference type="SUPFAM" id="SSF55031">
    <property type="entry name" value="Bacterial exopeptidase dimerisation domain"/>
    <property type="match status" value="1"/>
</dbReference>
<evidence type="ECO:0000256" key="6">
    <source>
        <dbReference type="ARBA" id="ARBA00023049"/>
    </source>
</evidence>
<feature type="binding site" evidence="9">
    <location>
        <position position="150"/>
    </location>
    <ligand>
        <name>Zn(2+)</name>
        <dbReference type="ChEBI" id="CHEBI:29105"/>
        <label>2</label>
    </ligand>
</feature>
<dbReference type="Gene3D" id="3.30.70.360">
    <property type="match status" value="1"/>
</dbReference>
<keyword evidence="6" id="KW-0482">Metalloprotease</keyword>
<dbReference type="KEGG" id="trb:HB776_06380"/>
<feature type="binding site" evidence="9">
    <location>
        <position position="185"/>
    </location>
    <ligand>
        <name>Zn(2+)</name>
        <dbReference type="ChEBI" id="CHEBI:29105"/>
        <label>2</label>
    </ligand>
</feature>
<proteinExistence type="inferred from homology"/>
<dbReference type="NCBIfam" id="NF009920">
    <property type="entry name" value="PRK13381.1"/>
    <property type="match status" value="1"/>
</dbReference>
<evidence type="ECO:0000256" key="8">
    <source>
        <dbReference type="PIRSR" id="PIRSR037215-1"/>
    </source>
</evidence>
<dbReference type="InterPro" id="IPR001261">
    <property type="entry name" value="ArgE/DapE_CS"/>
</dbReference>
<dbReference type="SUPFAM" id="SSF53187">
    <property type="entry name" value="Zn-dependent exopeptidases"/>
    <property type="match status" value="1"/>
</dbReference>
<evidence type="ECO:0000256" key="2">
    <source>
        <dbReference type="ARBA" id="ARBA00022670"/>
    </source>
</evidence>
<comment type="cofactor">
    <cofactor evidence="9">
        <name>Zn(2+)</name>
        <dbReference type="ChEBI" id="CHEBI:29105"/>
    </cofactor>
    <text evidence="9">Binds 2 Zn(2+) ions per subunit.</text>
</comment>
<name>A0A7G6TVX1_9BRAD</name>
<keyword evidence="11" id="KW-0031">Aminopeptidase</keyword>
<dbReference type="Pfam" id="PF01546">
    <property type="entry name" value="Peptidase_M20"/>
    <property type="match status" value="1"/>
</dbReference>
<organism evidence="11 12">
    <name type="scientific">Tardiphaga robiniae</name>
    <dbReference type="NCBI Taxonomy" id="943830"/>
    <lineage>
        <taxon>Bacteria</taxon>
        <taxon>Pseudomonadati</taxon>
        <taxon>Pseudomonadota</taxon>
        <taxon>Alphaproteobacteria</taxon>
        <taxon>Hyphomicrobiales</taxon>
        <taxon>Nitrobacteraceae</taxon>
        <taxon>Tardiphaga</taxon>
    </lineage>
</organism>
<evidence type="ECO:0000256" key="5">
    <source>
        <dbReference type="ARBA" id="ARBA00022833"/>
    </source>
</evidence>
<feature type="domain" description="Peptidase M20 dimerisation" evidence="10">
    <location>
        <begin position="218"/>
        <end position="319"/>
    </location>
</feature>
<dbReference type="CDD" id="cd03892">
    <property type="entry name" value="M20_peptT"/>
    <property type="match status" value="1"/>
</dbReference>
<evidence type="ECO:0000256" key="3">
    <source>
        <dbReference type="ARBA" id="ARBA00022723"/>
    </source>
</evidence>
<feature type="active site" description="Proton acceptor" evidence="8">
    <location>
        <position position="184"/>
    </location>
</feature>
<keyword evidence="4 11" id="KW-0378">Hydrolase</keyword>
<feature type="active site" evidence="8">
    <location>
        <position position="89"/>
    </location>
</feature>
<dbReference type="NCBIfam" id="TIGR01882">
    <property type="entry name" value="peptidase-T"/>
    <property type="match status" value="1"/>
</dbReference>